<keyword evidence="3" id="KW-1185">Reference proteome</keyword>
<dbReference type="EMBL" id="KB445809">
    <property type="protein sequence ID" value="EMD32802.1"/>
    <property type="molecule type" value="Genomic_DNA"/>
</dbReference>
<dbReference type="STRING" id="914234.M2R3K1"/>
<dbReference type="HOGENOM" id="CLU_023529_2_1_1"/>
<dbReference type="SUPFAM" id="SSF47592">
    <property type="entry name" value="SWIB/MDM2 domain"/>
    <property type="match status" value="1"/>
</dbReference>
<evidence type="ECO:0000259" key="1">
    <source>
        <dbReference type="PROSITE" id="PS51925"/>
    </source>
</evidence>
<organism evidence="2 3">
    <name type="scientific">Ceriporiopsis subvermispora (strain B)</name>
    <name type="common">White-rot fungus</name>
    <name type="synonym">Gelatoporia subvermispora</name>
    <dbReference type="NCBI Taxonomy" id="914234"/>
    <lineage>
        <taxon>Eukaryota</taxon>
        <taxon>Fungi</taxon>
        <taxon>Dikarya</taxon>
        <taxon>Basidiomycota</taxon>
        <taxon>Agaricomycotina</taxon>
        <taxon>Agaricomycetes</taxon>
        <taxon>Polyporales</taxon>
        <taxon>Gelatoporiaceae</taxon>
        <taxon>Gelatoporia</taxon>
    </lineage>
</organism>
<dbReference type="InterPro" id="IPR003121">
    <property type="entry name" value="SWIB_MDM2_domain"/>
</dbReference>
<dbReference type="CDD" id="cd10568">
    <property type="entry name" value="SWIB_like"/>
    <property type="match status" value="1"/>
</dbReference>
<dbReference type="Gene3D" id="1.10.245.10">
    <property type="entry name" value="SWIB/MDM2 domain"/>
    <property type="match status" value="1"/>
</dbReference>
<name>M2R3K1_CERS8</name>
<gene>
    <name evidence="2" type="ORF">CERSUDRAFT_143379</name>
</gene>
<dbReference type="Proteomes" id="UP000016930">
    <property type="component" value="Unassembled WGS sequence"/>
</dbReference>
<dbReference type="AlphaFoldDB" id="M2R3K1"/>
<sequence length="411" mass="46959">MDAQKPITKKRKLTDKNLPNALLQSSEFSADSQMYTDLLQMERKLDWTMTRKRVEVQDALSRPVPATRTLRIFMSHTVSGQAWQQGTEEPKVNPETGEGIPAFSFRIEGRVLEIPNQRAKDRAPPRKFSTLIKHMVIELDRDPALYPDGNVVEWLPGPNQPSLDGFTIRRKGDTVTKIRVVLHLEQQPQQFKVHPDLGSVLGLKEDSRTGVVQALWNYIKIHNLQDKVDRRVVRADAHLRPLFGPQETILFQQLPELANRYLIPPDPVVLHYTLNPALPPPEKPSAWDVEVKVDDLSLKSRMNHTILQMSSETARELSKMDEEIALHVQSLNNSHLKRTFLRAFEEDPRGFIQEWLASQARDLESVLGSGPSEGQTMRQEDLKRSEFFRLPWVEEAVAIQEGMRLAAKTGL</sequence>
<dbReference type="InterPro" id="IPR019835">
    <property type="entry name" value="SWIB_domain"/>
</dbReference>
<dbReference type="OrthoDB" id="10263741at2759"/>
<proteinExistence type="predicted"/>
<accession>M2R3K1</accession>
<dbReference type="InterPro" id="IPR036885">
    <property type="entry name" value="SWIB_MDM2_dom_sf"/>
</dbReference>
<reference evidence="2 3" key="1">
    <citation type="journal article" date="2012" name="Proc. Natl. Acad. Sci. U.S.A.">
        <title>Comparative genomics of Ceriporiopsis subvermispora and Phanerochaete chrysosporium provide insight into selective ligninolysis.</title>
        <authorList>
            <person name="Fernandez-Fueyo E."/>
            <person name="Ruiz-Duenas F.J."/>
            <person name="Ferreira P."/>
            <person name="Floudas D."/>
            <person name="Hibbett D.S."/>
            <person name="Canessa P."/>
            <person name="Larrondo L.F."/>
            <person name="James T.Y."/>
            <person name="Seelenfreund D."/>
            <person name="Lobos S."/>
            <person name="Polanco R."/>
            <person name="Tello M."/>
            <person name="Honda Y."/>
            <person name="Watanabe T."/>
            <person name="Watanabe T."/>
            <person name="Ryu J.S."/>
            <person name="Kubicek C.P."/>
            <person name="Schmoll M."/>
            <person name="Gaskell J."/>
            <person name="Hammel K.E."/>
            <person name="St John F.J."/>
            <person name="Vanden Wymelenberg A."/>
            <person name="Sabat G."/>
            <person name="Splinter BonDurant S."/>
            <person name="Syed K."/>
            <person name="Yadav J.S."/>
            <person name="Doddapaneni H."/>
            <person name="Subramanian V."/>
            <person name="Lavin J.L."/>
            <person name="Oguiza J.A."/>
            <person name="Perez G."/>
            <person name="Pisabarro A.G."/>
            <person name="Ramirez L."/>
            <person name="Santoyo F."/>
            <person name="Master E."/>
            <person name="Coutinho P.M."/>
            <person name="Henrissat B."/>
            <person name="Lombard V."/>
            <person name="Magnuson J.K."/>
            <person name="Kuees U."/>
            <person name="Hori C."/>
            <person name="Igarashi K."/>
            <person name="Samejima M."/>
            <person name="Held B.W."/>
            <person name="Barry K.W."/>
            <person name="LaButti K.M."/>
            <person name="Lapidus A."/>
            <person name="Lindquist E.A."/>
            <person name="Lucas S.M."/>
            <person name="Riley R."/>
            <person name="Salamov A.A."/>
            <person name="Hoffmeister D."/>
            <person name="Schwenk D."/>
            <person name="Hadar Y."/>
            <person name="Yarden O."/>
            <person name="de Vries R.P."/>
            <person name="Wiebenga A."/>
            <person name="Stenlid J."/>
            <person name="Eastwood D."/>
            <person name="Grigoriev I.V."/>
            <person name="Berka R.M."/>
            <person name="Blanchette R.A."/>
            <person name="Kersten P."/>
            <person name="Martinez A.T."/>
            <person name="Vicuna R."/>
            <person name="Cullen D."/>
        </authorList>
    </citation>
    <scope>NUCLEOTIDE SEQUENCE [LARGE SCALE GENOMIC DNA]</scope>
    <source>
        <strain evidence="2 3">B</strain>
    </source>
</reference>
<dbReference type="SMART" id="SM00151">
    <property type="entry name" value="SWIB"/>
    <property type="match status" value="1"/>
</dbReference>
<dbReference type="Pfam" id="PF02201">
    <property type="entry name" value="SWIB"/>
    <property type="match status" value="1"/>
</dbReference>
<evidence type="ECO:0000313" key="2">
    <source>
        <dbReference type="EMBL" id="EMD32802.1"/>
    </source>
</evidence>
<dbReference type="PANTHER" id="PTHR13844">
    <property type="entry name" value="SWI/SNF-RELATED MATRIX-ASSOCIATED ACTIN-DEPENDENT REGULATOR OF CHROMATIN SUBFAMILY D"/>
    <property type="match status" value="1"/>
</dbReference>
<dbReference type="PROSITE" id="PS51925">
    <property type="entry name" value="SWIB_MDM2"/>
    <property type="match status" value="1"/>
</dbReference>
<evidence type="ECO:0000313" key="3">
    <source>
        <dbReference type="Proteomes" id="UP000016930"/>
    </source>
</evidence>
<protein>
    <recommendedName>
        <fullName evidence="1">DM2 domain-containing protein</fullName>
    </recommendedName>
</protein>
<feature type="domain" description="DM2" evidence="1">
    <location>
        <begin position="186"/>
        <end position="264"/>
    </location>
</feature>